<evidence type="ECO:0000259" key="5">
    <source>
        <dbReference type="PROSITE" id="PS01124"/>
    </source>
</evidence>
<keyword evidence="8" id="KW-1185">Reference proteome</keyword>
<dbReference type="RefSeq" id="WP_136367828.1">
    <property type="nucleotide sequence ID" value="NZ_SSOB01000001.1"/>
</dbReference>
<feature type="domain" description="Response regulatory" evidence="6">
    <location>
        <begin position="3"/>
        <end position="120"/>
    </location>
</feature>
<dbReference type="SUPFAM" id="SSF46689">
    <property type="entry name" value="Homeodomain-like"/>
    <property type="match status" value="2"/>
</dbReference>
<evidence type="ECO:0000256" key="2">
    <source>
        <dbReference type="ARBA" id="ARBA00023125"/>
    </source>
</evidence>
<dbReference type="InterPro" id="IPR020449">
    <property type="entry name" value="Tscrpt_reg_AraC-type_HTH"/>
</dbReference>
<dbReference type="Pfam" id="PF12833">
    <property type="entry name" value="HTH_18"/>
    <property type="match status" value="1"/>
</dbReference>
<dbReference type="Pfam" id="PF00072">
    <property type="entry name" value="Response_reg"/>
    <property type="match status" value="1"/>
</dbReference>
<dbReference type="SUPFAM" id="SSF52172">
    <property type="entry name" value="CheY-like"/>
    <property type="match status" value="1"/>
</dbReference>
<dbReference type="PANTHER" id="PTHR43280:SF28">
    <property type="entry name" value="HTH-TYPE TRANSCRIPTIONAL ACTIVATOR RHAS"/>
    <property type="match status" value="1"/>
</dbReference>
<sequence length="339" mass="38430">MYTIVIAEDENWLRSELVEMVERIGGEFSVVGEAMDGEDAWHMIQDQWPSILLTDIRMPRKDGLELIRGIADNGMPIVPIIISGYDEFTYAQQAVRYGVSEYLTKPVLQEELEEALRRSVTRMSMLGELNGCLKRINSFLESLASLDSGGRQSELDGVLRYVWNVPVAHPRSRHSVLAIFERKWAELIRDMNPAYSPPAAGDWGDRAATAARFRRQLEEWSFAAVSLAGQDHRPTIARACDYIGRHYMQPLTLGRMAQQASLSPSYFGQLFKQYAGQSLVNYLNAVRIDKAKILLLEEDIKIYEAAEMVGFVSLPHFNRMFKSLTGLTPNDYRKGMGLK</sequence>
<name>A0A4S4CAP7_9BACL</name>
<dbReference type="GO" id="GO:0000160">
    <property type="term" value="P:phosphorelay signal transduction system"/>
    <property type="evidence" value="ECO:0007669"/>
    <property type="project" value="InterPro"/>
</dbReference>
<dbReference type="OrthoDB" id="159632at2"/>
<dbReference type="PROSITE" id="PS00041">
    <property type="entry name" value="HTH_ARAC_FAMILY_1"/>
    <property type="match status" value="1"/>
</dbReference>
<evidence type="ECO:0000313" key="8">
    <source>
        <dbReference type="Proteomes" id="UP000310636"/>
    </source>
</evidence>
<dbReference type="EMBL" id="SSOB01000001">
    <property type="protein sequence ID" value="THF84513.1"/>
    <property type="molecule type" value="Genomic_DNA"/>
</dbReference>
<reference evidence="7 8" key="1">
    <citation type="submission" date="2019-04" db="EMBL/GenBank/DDBJ databases">
        <title>Cohnella sp. nov. isolated from preserved vegetables.</title>
        <authorList>
            <person name="Lin S.-Y."/>
            <person name="Hung M.-H."/>
            <person name="Young C.-C."/>
        </authorList>
    </citation>
    <scope>NUCLEOTIDE SEQUENCE [LARGE SCALE GENOMIC DNA]</scope>
    <source>
        <strain evidence="7 8">CC-MHH1044</strain>
    </source>
</reference>
<dbReference type="PROSITE" id="PS50110">
    <property type="entry name" value="RESPONSE_REGULATORY"/>
    <property type="match status" value="1"/>
</dbReference>
<feature type="modified residue" description="4-aspartylphosphate" evidence="4">
    <location>
        <position position="55"/>
    </location>
</feature>
<keyword evidence="3" id="KW-0804">Transcription</keyword>
<dbReference type="CDD" id="cd17536">
    <property type="entry name" value="REC_YesN-like"/>
    <property type="match status" value="1"/>
</dbReference>
<dbReference type="PROSITE" id="PS01124">
    <property type="entry name" value="HTH_ARAC_FAMILY_2"/>
    <property type="match status" value="1"/>
</dbReference>
<organism evidence="7 8">
    <name type="scientific">Cohnella fermenti</name>
    <dbReference type="NCBI Taxonomy" id="2565925"/>
    <lineage>
        <taxon>Bacteria</taxon>
        <taxon>Bacillati</taxon>
        <taxon>Bacillota</taxon>
        <taxon>Bacilli</taxon>
        <taxon>Bacillales</taxon>
        <taxon>Paenibacillaceae</taxon>
        <taxon>Cohnella</taxon>
    </lineage>
</organism>
<dbReference type="InterPro" id="IPR009057">
    <property type="entry name" value="Homeodomain-like_sf"/>
</dbReference>
<evidence type="ECO:0000259" key="6">
    <source>
        <dbReference type="PROSITE" id="PS50110"/>
    </source>
</evidence>
<dbReference type="Gene3D" id="1.10.10.60">
    <property type="entry name" value="Homeodomain-like"/>
    <property type="match status" value="2"/>
</dbReference>
<dbReference type="GO" id="GO:0003700">
    <property type="term" value="F:DNA-binding transcription factor activity"/>
    <property type="evidence" value="ECO:0007669"/>
    <property type="project" value="InterPro"/>
</dbReference>
<dbReference type="PRINTS" id="PR00032">
    <property type="entry name" value="HTHARAC"/>
</dbReference>
<dbReference type="InterPro" id="IPR011006">
    <property type="entry name" value="CheY-like_superfamily"/>
</dbReference>
<keyword evidence="2" id="KW-0238">DNA-binding</keyword>
<evidence type="ECO:0000313" key="7">
    <source>
        <dbReference type="EMBL" id="THF84513.1"/>
    </source>
</evidence>
<evidence type="ECO:0000256" key="3">
    <source>
        <dbReference type="ARBA" id="ARBA00023163"/>
    </source>
</evidence>
<keyword evidence="1" id="KW-0805">Transcription regulation</keyword>
<evidence type="ECO:0000256" key="1">
    <source>
        <dbReference type="ARBA" id="ARBA00023015"/>
    </source>
</evidence>
<protein>
    <submittedName>
        <fullName evidence="7">Response regulator</fullName>
    </submittedName>
</protein>
<dbReference type="PANTHER" id="PTHR43280">
    <property type="entry name" value="ARAC-FAMILY TRANSCRIPTIONAL REGULATOR"/>
    <property type="match status" value="1"/>
</dbReference>
<dbReference type="InterPro" id="IPR018062">
    <property type="entry name" value="HTH_AraC-typ_CS"/>
</dbReference>
<dbReference type="GO" id="GO:0043565">
    <property type="term" value="F:sequence-specific DNA binding"/>
    <property type="evidence" value="ECO:0007669"/>
    <property type="project" value="InterPro"/>
</dbReference>
<dbReference type="Proteomes" id="UP000310636">
    <property type="component" value="Unassembled WGS sequence"/>
</dbReference>
<dbReference type="SMART" id="SM00448">
    <property type="entry name" value="REC"/>
    <property type="match status" value="1"/>
</dbReference>
<keyword evidence="4" id="KW-0597">Phosphoprotein</keyword>
<evidence type="ECO:0000256" key="4">
    <source>
        <dbReference type="PROSITE-ProRule" id="PRU00169"/>
    </source>
</evidence>
<accession>A0A4S4CAP7</accession>
<dbReference type="InterPro" id="IPR001789">
    <property type="entry name" value="Sig_transdc_resp-reg_receiver"/>
</dbReference>
<proteinExistence type="predicted"/>
<comment type="caution">
    <text evidence="7">The sequence shown here is derived from an EMBL/GenBank/DDBJ whole genome shotgun (WGS) entry which is preliminary data.</text>
</comment>
<gene>
    <name evidence="7" type="ORF">E6C55_00580</name>
</gene>
<dbReference type="Gene3D" id="3.40.50.2300">
    <property type="match status" value="1"/>
</dbReference>
<feature type="domain" description="HTH araC/xylS-type" evidence="5">
    <location>
        <begin position="237"/>
        <end position="335"/>
    </location>
</feature>
<dbReference type="InterPro" id="IPR018060">
    <property type="entry name" value="HTH_AraC"/>
</dbReference>
<dbReference type="AlphaFoldDB" id="A0A4S4CAP7"/>
<dbReference type="SMART" id="SM00342">
    <property type="entry name" value="HTH_ARAC"/>
    <property type="match status" value="1"/>
</dbReference>